<feature type="region of interest" description="Disordered" evidence="7">
    <location>
        <begin position="666"/>
        <end position="688"/>
    </location>
</feature>
<dbReference type="Pfam" id="PF04082">
    <property type="entry name" value="Fungal_trans"/>
    <property type="match status" value="2"/>
</dbReference>
<dbReference type="InterPro" id="IPR001138">
    <property type="entry name" value="Zn2Cys6_DnaBD"/>
</dbReference>
<dbReference type="InterPro" id="IPR036864">
    <property type="entry name" value="Zn2-C6_fun-type_DNA-bd_sf"/>
</dbReference>
<feature type="compositionally biased region" description="Low complexity" evidence="7">
    <location>
        <begin position="1310"/>
        <end position="1326"/>
    </location>
</feature>
<dbReference type="CDD" id="cd00067">
    <property type="entry name" value="GAL4"/>
    <property type="match status" value="2"/>
</dbReference>
<dbReference type="GO" id="GO:0000981">
    <property type="term" value="F:DNA-binding transcription factor activity, RNA polymerase II-specific"/>
    <property type="evidence" value="ECO:0007669"/>
    <property type="project" value="InterPro"/>
</dbReference>
<dbReference type="Pfam" id="PF00172">
    <property type="entry name" value="Zn_clus"/>
    <property type="match status" value="2"/>
</dbReference>
<dbReference type="RefSeq" id="XP_035340031.1">
    <property type="nucleotide sequence ID" value="XM_035484138.1"/>
</dbReference>
<dbReference type="SUPFAM" id="SSF57701">
    <property type="entry name" value="Zn2/Cys6 DNA-binding domain"/>
    <property type="match status" value="2"/>
</dbReference>
<protein>
    <recommendedName>
        <fullName evidence="8">Zn(2)-C6 fungal-type domain-containing protein</fullName>
    </recommendedName>
</protein>
<keyword evidence="10" id="KW-1185">Reference proteome</keyword>
<dbReference type="Proteomes" id="UP000509510">
    <property type="component" value="Chromosome I"/>
</dbReference>
<keyword evidence="2" id="KW-0862">Zinc</keyword>
<dbReference type="PANTHER" id="PTHR47663">
    <property type="entry name" value="XYLANOLYTIC TRANSCRIPTIONAL ACTIVATOR XLNR-RELATED"/>
    <property type="match status" value="1"/>
</dbReference>
<feature type="domain" description="Zn(2)-C6 fungal-type" evidence="8">
    <location>
        <begin position="32"/>
        <end position="62"/>
    </location>
</feature>
<proteinExistence type="predicted"/>
<evidence type="ECO:0000256" key="7">
    <source>
        <dbReference type="SAM" id="MobiDB-lite"/>
    </source>
</evidence>
<dbReference type="PANTHER" id="PTHR47663:SF2">
    <property type="entry name" value="ARABINOLYTIC TRANSCRIPTIONAL ACTIVATOR ARAR-RELATED"/>
    <property type="match status" value="1"/>
</dbReference>
<feature type="region of interest" description="Disordered" evidence="7">
    <location>
        <begin position="1310"/>
        <end position="1333"/>
    </location>
</feature>
<dbReference type="EMBL" id="CP055898">
    <property type="protein sequence ID" value="QKX53852.1"/>
    <property type="molecule type" value="Genomic_DNA"/>
</dbReference>
<dbReference type="SMART" id="SM00906">
    <property type="entry name" value="Fungal_trans"/>
    <property type="match status" value="2"/>
</dbReference>
<name>A0A7H8QJM9_TALRU</name>
<feature type="region of interest" description="Disordered" evidence="7">
    <location>
        <begin position="735"/>
        <end position="832"/>
    </location>
</feature>
<evidence type="ECO:0000313" key="9">
    <source>
        <dbReference type="EMBL" id="QKX53852.1"/>
    </source>
</evidence>
<feature type="compositionally biased region" description="Polar residues" evidence="7">
    <location>
        <begin position="769"/>
        <end position="812"/>
    </location>
</feature>
<evidence type="ECO:0000256" key="4">
    <source>
        <dbReference type="ARBA" id="ARBA00023125"/>
    </source>
</evidence>
<dbReference type="SMART" id="SM00066">
    <property type="entry name" value="GAL4"/>
    <property type="match status" value="2"/>
</dbReference>
<dbReference type="InterPro" id="IPR007219">
    <property type="entry name" value="XnlR_reg_dom"/>
</dbReference>
<dbReference type="CDD" id="cd12148">
    <property type="entry name" value="fungal_TF_MHR"/>
    <property type="match status" value="2"/>
</dbReference>
<sequence>MDLHPPTTSRASVVSLVMSSSRWPKRRKVAESCKVCRAKKTRCDGQRPTCSPCLAKGATCGYNDATLPVSAATLEDIQTRLQELERHANATPMRISGGSAVPSPRAIREPTLLSPREATESSPPFVDHSTTQFIHAITQMANDTRPGGSRWNHTGTRLVETDTSCMVVPQRSIADGLLACYEKNVYPLFPILHMPSFRQRYQYVWDPQQRNQPDDLVEEATFYATLNMVFALGCLNSSKYEAHLKLPTAECFYNRSRALLPLDALDTPSLEVVQCLLLTTNYLTFTKYSNRCSNTLAVAIRVAQTYGLHIDVNSSSSSQLKREMSRRVWHLCLTMERLVSSIFGREPIINPDKTVPLPAKIDDEYLLEDGTGVQPEGIPSILDAFIAAADIFEVIQSARKINHGSFKRETSLSELGEVLQLNEKIDQVEKSLPPHLRQDKNARPNTARQQILDLQTESVMTRILYLRLILLRPTVLVAARHALVSGSATPRVEIGLRNEVSAICVQAAVSAINMLFDNLNSSSRILSSLAVFLTLSAATVIVAASLVPVLDVDIEQGNTPYGMALANALQVLEQHRWQLEGVPGAMDQLEKFMETARQARARRGNNNPCRSEGETMPPGIEDVLDEFDFNDPIWNLQWIGSNPFVAMPEHRMSVESLKVNNSMEEIDQEDDVSGDEDRAHEGDVATPAGAKKRWRRNLVACDACHTRRVRCDRAFPCARCVGSQIRCELTRERRKRGRIPRNDSLRASGSFVRHSPSKPKASEQKESVASHQQDFISMVTNPPLSEQLPPTVNVPRSASGSPSRLLAQSSPNGGERESRADNNIRRLSREVPGGANEVVEDWMSGLNGLLQATQSDQMFGSMGLGDGLLDLPFEISGMGDANGFPLSRSASRQRMSNAQNSRVSEAPLKYPVLAPLMPFIESYISRNMIYDLLNLYFTSAFSTMMHPLCHHIHCYVVRKQSFLSREIPRHSSPALLASMLWVGALDDRSFALSISPPKRKKLCQFLCALTIRLLRPLIHVSFKDDDAIPIIENDHGFPHAGYDKTHSLGEGGDDRGLVGPAGSLDDVITYMHVASIVSASEQKAASMRWWHAAFTLARELRLNQEVEVTPSLKNSVESSSRPFEFAEGTGLGSGNNADMSSQSGPINLNCICTVPYRPNIMTEEHREERRRTWWLLYIMDRHLALCYNRPLALLDSECEDLLLPLEEGHWQAGEVHSNSPKPDGPQCLASGDKPKRRCFPNFACNDHSVFGFFLPLMTITGELIYLNQARNHPMLGMRLQGKEVWDLQVNEILRQLDTYKATLQAFSTQHPSASSSTTTTTGSAQQRPGQPTALSPSILNEEVHIDENNFASYHSWHTQTVIAYASYLVHVLHILLMGKWDPVSLLEDKDFWTSSPTFASTISHVLEAASALEQILHYDPDISFIPDLFGIQLLQGSLLLLLVVERLQKEAGEGILKACEVVIRATESCVVTLNTEYQRNFRQVLRSAVAQARGRPVNHSEIRHRRKAVMALYRWTRNGTGLAL</sequence>
<reference evidence="10" key="1">
    <citation type="submission" date="2020-06" db="EMBL/GenBank/DDBJ databases">
        <title>A chromosome-scale genome assembly of Talaromyces rugulosus W13939.</title>
        <authorList>
            <person name="Wang B."/>
            <person name="Guo L."/>
            <person name="Ye K."/>
            <person name="Wang L."/>
        </authorList>
    </citation>
    <scope>NUCLEOTIDE SEQUENCE [LARGE SCALE GENOMIC DNA]</scope>
    <source>
        <strain evidence="10">W13939</strain>
    </source>
</reference>
<evidence type="ECO:0000256" key="1">
    <source>
        <dbReference type="ARBA" id="ARBA00022723"/>
    </source>
</evidence>
<evidence type="ECO:0000256" key="2">
    <source>
        <dbReference type="ARBA" id="ARBA00022833"/>
    </source>
</evidence>
<dbReference type="GO" id="GO:0003677">
    <property type="term" value="F:DNA binding"/>
    <property type="evidence" value="ECO:0007669"/>
    <property type="project" value="UniProtKB-KW"/>
</dbReference>
<keyword evidence="3" id="KW-0805">Transcription regulation</keyword>
<dbReference type="OrthoDB" id="435881at2759"/>
<dbReference type="KEGG" id="trg:TRUGW13939_00932"/>
<dbReference type="InterPro" id="IPR051439">
    <property type="entry name" value="XlnR/Xlr1"/>
</dbReference>
<evidence type="ECO:0000256" key="5">
    <source>
        <dbReference type="ARBA" id="ARBA00023163"/>
    </source>
</evidence>
<keyword evidence="4" id="KW-0238">DNA-binding</keyword>
<evidence type="ECO:0000259" key="8">
    <source>
        <dbReference type="PROSITE" id="PS50048"/>
    </source>
</evidence>
<feature type="compositionally biased region" description="Basic and acidic residues" evidence="7">
    <location>
        <begin position="814"/>
        <end position="829"/>
    </location>
</feature>
<dbReference type="PROSITE" id="PS50048">
    <property type="entry name" value="ZN2_CY6_FUNGAL_2"/>
    <property type="match status" value="2"/>
</dbReference>
<organism evidence="9 10">
    <name type="scientific">Talaromyces rugulosus</name>
    <name type="common">Penicillium rugulosum</name>
    <dbReference type="NCBI Taxonomy" id="121627"/>
    <lineage>
        <taxon>Eukaryota</taxon>
        <taxon>Fungi</taxon>
        <taxon>Dikarya</taxon>
        <taxon>Ascomycota</taxon>
        <taxon>Pezizomycotina</taxon>
        <taxon>Eurotiomycetes</taxon>
        <taxon>Eurotiomycetidae</taxon>
        <taxon>Eurotiales</taxon>
        <taxon>Trichocomaceae</taxon>
        <taxon>Talaromyces</taxon>
        <taxon>Talaromyces sect. Islandici</taxon>
    </lineage>
</organism>
<gene>
    <name evidence="9" type="ORF">TRUGW13939_00932</name>
</gene>
<dbReference type="GeneID" id="55988445"/>
<evidence type="ECO:0000313" key="10">
    <source>
        <dbReference type="Proteomes" id="UP000509510"/>
    </source>
</evidence>
<dbReference type="PROSITE" id="PS00463">
    <property type="entry name" value="ZN2_CY6_FUNGAL_1"/>
    <property type="match status" value="2"/>
</dbReference>
<accession>A0A7H8QJM9</accession>
<evidence type="ECO:0000256" key="6">
    <source>
        <dbReference type="ARBA" id="ARBA00023242"/>
    </source>
</evidence>
<evidence type="ECO:0000256" key="3">
    <source>
        <dbReference type="ARBA" id="ARBA00023015"/>
    </source>
</evidence>
<dbReference type="Gene3D" id="4.10.240.10">
    <property type="entry name" value="Zn(2)-C6 fungal-type DNA-binding domain"/>
    <property type="match status" value="2"/>
</dbReference>
<keyword evidence="5" id="KW-0804">Transcription</keyword>
<keyword evidence="6" id="KW-0539">Nucleus</keyword>
<dbReference type="GO" id="GO:0008270">
    <property type="term" value="F:zinc ion binding"/>
    <property type="evidence" value="ECO:0007669"/>
    <property type="project" value="InterPro"/>
</dbReference>
<keyword evidence="1" id="KW-0479">Metal-binding</keyword>
<dbReference type="GO" id="GO:0006351">
    <property type="term" value="P:DNA-templated transcription"/>
    <property type="evidence" value="ECO:0007669"/>
    <property type="project" value="InterPro"/>
</dbReference>
<feature type="domain" description="Zn(2)-C6 fungal-type" evidence="8">
    <location>
        <begin position="700"/>
        <end position="729"/>
    </location>
</feature>